<feature type="compositionally biased region" description="Polar residues" evidence="7">
    <location>
        <begin position="90"/>
        <end position="106"/>
    </location>
</feature>
<sequence length="777" mass="85831">MSCAGLDDLDELLHDSDNASARPHRKRHYSLNSDNNFTASSFAMPSSPSRHEHPPPPASFPGALRRPDLPPFSGKNNAAGGLYQTPPPSSSFQIRYNQAPVNQPQASEHHRTTSSDEDNNFQQENCEEFNDEFDDDEISYGDKEGFSVPRLASQEQQGSIPGKRVGQNAHLPPSYRWSSSECSPREEFLVQAFGPTSFKLYGSPQASKSELENSYSGGKNNNNGEHKHDTTIPDADAELKMSVNELEEDIRGAIQQQQTSRLPDLGGLAHPSFSSSSHDHFTPNRIVNFNRSSNQDDHHTSTFGHAMDTRVHSAQPQKEVEFVPPQEQQHHSTPRVAPAQFSQPKQTGGVHTSTKWLRDEDERLRVAVARFGGKNWKMIAETLGNGRTDVQCLHRWNKVLKPGLIKGPWTPEEDRVLTNLITRYGVGKIRWCDLALHLPGRIGKQCRERWCNHLDSRIRKGQWTPEEDDMVFRWQQKLGNKWSEIAKMLPGRTENAVKNRFNSAARRKWLMNQANKAPSVPSPIPSQAQPSPHSQLQLHPSAPVPRESAAYNIESNPYAFGVESGKVAPLPRPAPNPETASIAPVNLGHQPKLVPPIGHQSFPQYQSPNAFLPGGSDGSHAVFHPILNKADTHKNDSIPLVTPPIFVPPPLNPLLPPPPSAMNSTAATSRDFHHLLSSPPRDEAVGTFPFASHLPTVLPHESSTVDSAKCTPVGNRSTDALDLHLKAENPERDLVLQSTTGASVPPGGAHDSNVPMDDENMNSFLDSVALELDDIME</sequence>
<dbReference type="EMBL" id="JAGDFL010000108">
    <property type="protein sequence ID" value="KAG7397559.1"/>
    <property type="molecule type" value="Genomic_DNA"/>
</dbReference>
<organism evidence="10 11">
    <name type="scientific">Phytophthora boehmeriae</name>
    <dbReference type="NCBI Taxonomy" id="109152"/>
    <lineage>
        <taxon>Eukaryota</taxon>
        <taxon>Sar</taxon>
        <taxon>Stramenopiles</taxon>
        <taxon>Oomycota</taxon>
        <taxon>Peronosporomycetes</taxon>
        <taxon>Peronosporales</taxon>
        <taxon>Peronosporaceae</taxon>
        <taxon>Phytophthora</taxon>
    </lineage>
</organism>
<feature type="compositionally biased region" description="Polar residues" evidence="7">
    <location>
        <begin position="204"/>
        <end position="216"/>
    </location>
</feature>
<feature type="compositionally biased region" description="Polar residues" evidence="7">
    <location>
        <begin position="340"/>
        <end position="353"/>
    </location>
</feature>
<dbReference type="Pfam" id="PF00249">
    <property type="entry name" value="Myb_DNA-binding"/>
    <property type="match status" value="3"/>
</dbReference>
<feature type="compositionally biased region" description="Low complexity" evidence="7">
    <location>
        <begin position="525"/>
        <end position="537"/>
    </location>
</feature>
<dbReference type="FunFam" id="1.10.10.60:FF:000755">
    <property type="entry name" value="Transcription factor MYB36"/>
    <property type="match status" value="1"/>
</dbReference>
<feature type="domain" description="Myb-like" evidence="8">
    <location>
        <begin position="455"/>
        <end position="505"/>
    </location>
</feature>
<evidence type="ECO:0000256" key="4">
    <source>
        <dbReference type="ARBA" id="ARBA00023125"/>
    </source>
</evidence>
<keyword evidence="4" id="KW-0238">DNA-binding</keyword>
<name>A0A8T1X0R6_9STRA</name>
<feature type="domain" description="Myb-like" evidence="8">
    <location>
        <begin position="355"/>
        <end position="400"/>
    </location>
</feature>
<dbReference type="OrthoDB" id="2143914at2759"/>
<evidence type="ECO:0000313" key="10">
    <source>
        <dbReference type="EMBL" id="KAG7397559.1"/>
    </source>
</evidence>
<keyword evidence="2" id="KW-0677">Repeat</keyword>
<accession>A0A8T1X0R6</accession>
<dbReference type="GO" id="GO:0000978">
    <property type="term" value="F:RNA polymerase II cis-regulatory region sequence-specific DNA binding"/>
    <property type="evidence" value="ECO:0007669"/>
    <property type="project" value="TreeGrafter"/>
</dbReference>
<dbReference type="FunFam" id="1.10.10.60:FF:000010">
    <property type="entry name" value="Transcriptional activator Myb isoform A"/>
    <property type="match status" value="1"/>
</dbReference>
<dbReference type="SMART" id="SM00717">
    <property type="entry name" value="SANT"/>
    <property type="match status" value="3"/>
</dbReference>
<keyword evidence="6" id="KW-0539">Nucleus</keyword>
<feature type="region of interest" description="Disordered" evidence="7">
    <location>
        <begin position="263"/>
        <end position="303"/>
    </location>
</feature>
<feature type="region of interest" description="Disordered" evidence="7">
    <location>
        <begin position="151"/>
        <end position="180"/>
    </location>
</feature>
<dbReference type="CDD" id="cd00167">
    <property type="entry name" value="SANT"/>
    <property type="match status" value="3"/>
</dbReference>
<evidence type="ECO:0000256" key="2">
    <source>
        <dbReference type="ARBA" id="ARBA00022737"/>
    </source>
</evidence>
<dbReference type="PANTHER" id="PTHR45614:SF25">
    <property type="entry name" value="MYB PROTEIN"/>
    <property type="match status" value="1"/>
</dbReference>
<dbReference type="InterPro" id="IPR050560">
    <property type="entry name" value="MYB_TF"/>
</dbReference>
<feature type="domain" description="HTH myb-type" evidence="9">
    <location>
        <begin position="355"/>
        <end position="400"/>
    </location>
</feature>
<dbReference type="Proteomes" id="UP000693981">
    <property type="component" value="Unassembled WGS sequence"/>
</dbReference>
<evidence type="ECO:0000256" key="7">
    <source>
        <dbReference type="SAM" id="MobiDB-lite"/>
    </source>
</evidence>
<dbReference type="PANTHER" id="PTHR45614">
    <property type="entry name" value="MYB PROTEIN-RELATED"/>
    <property type="match status" value="1"/>
</dbReference>
<evidence type="ECO:0000256" key="3">
    <source>
        <dbReference type="ARBA" id="ARBA00023015"/>
    </source>
</evidence>
<keyword evidence="5" id="KW-0804">Transcription</keyword>
<keyword evidence="11" id="KW-1185">Reference proteome</keyword>
<gene>
    <name evidence="10" type="primary">NFU1_1</name>
    <name evidence="10" type="ORF">PHYBOEH_000492</name>
</gene>
<evidence type="ECO:0000259" key="8">
    <source>
        <dbReference type="PROSITE" id="PS50090"/>
    </source>
</evidence>
<evidence type="ECO:0000313" key="11">
    <source>
        <dbReference type="Proteomes" id="UP000693981"/>
    </source>
</evidence>
<keyword evidence="3" id="KW-0805">Transcription regulation</keyword>
<comment type="subcellular location">
    <subcellularLocation>
        <location evidence="1">Nucleus</location>
    </subcellularLocation>
</comment>
<dbReference type="InterPro" id="IPR017930">
    <property type="entry name" value="Myb_dom"/>
</dbReference>
<feature type="region of interest" description="Disordered" evidence="7">
    <location>
        <begin position="204"/>
        <end position="229"/>
    </location>
</feature>
<feature type="region of interest" description="Disordered" evidence="7">
    <location>
        <begin position="17"/>
        <end position="120"/>
    </location>
</feature>
<protein>
    <submittedName>
        <fullName evidence="10">Nifu-like protein</fullName>
    </submittedName>
</protein>
<feature type="domain" description="HTH myb-type" evidence="9">
    <location>
        <begin position="401"/>
        <end position="458"/>
    </location>
</feature>
<dbReference type="PROSITE" id="PS51294">
    <property type="entry name" value="HTH_MYB"/>
    <property type="match status" value="3"/>
</dbReference>
<feature type="domain" description="HTH myb-type" evidence="9">
    <location>
        <begin position="459"/>
        <end position="509"/>
    </location>
</feature>
<reference evidence="10" key="1">
    <citation type="submission" date="2021-02" db="EMBL/GenBank/DDBJ databases">
        <authorList>
            <person name="Palmer J.M."/>
        </authorList>
    </citation>
    <scope>NUCLEOTIDE SEQUENCE</scope>
    <source>
        <strain evidence="10">SCRP23</strain>
    </source>
</reference>
<feature type="region of interest" description="Disordered" evidence="7">
    <location>
        <begin position="515"/>
        <end position="543"/>
    </location>
</feature>
<feature type="region of interest" description="Disordered" evidence="7">
    <location>
        <begin position="323"/>
        <end position="353"/>
    </location>
</feature>
<dbReference type="FunFam" id="1.10.10.60:FF:000016">
    <property type="entry name" value="Transcriptional activator Myb isoform A"/>
    <property type="match status" value="1"/>
</dbReference>
<dbReference type="InterPro" id="IPR001005">
    <property type="entry name" value="SANT/Myb"/>
</dbReference>
<dbReference type="AlphaFoldDB" id="A0A8T1X0R6"/>
<comment type="caution">
    <text evidence="10">The sequence shown here is derived from an EMBL/GenBank/DDBJ whole genome shotgun (WGS) entry which is preliminary data.</text>
</comment>
<dbReference type="GO" id="GO:0005634">
    <property type="term" value="C:nucleus"/>
    <property type="evidence" value="ECO:0007669"/>
    <property type="project" value="UniProtKB-SubCell"/>
</dbReference>
<dbReference type="GO" id="GO:0000981">
    <property type="term" value="F:DNA-binding transcription factor activity, RNA polymerase II-specific"/>
    <property type="evidence" value="ECO:0007669"/>
    <property type="project" value="TreeGrafter"/>
</dbReference>
<feature type="compositionally biased region" description="Polar residues" evidence="7">
    <location>
        <begin position="30"/>
        <end position="44"/>
    </location>
</feature>
<feature type="domain" description="Myb-like" evidence="8">
    <location>
        <begin position="401"/>
        <end position="454"/>
    </location>
</feature>
<proteinExistence type="predicted"/>
<dbReference type="PROSITE" id="PS50090">
    <property type="entry name" value="MYB_LIKE"/>
    <property type="match status" value="3"/>
</dbReference>
<evidence type="ECO:0000256" key="1">
    <source>
        <dbReference type="ARBA" id="ARBA00004123"/>
    </source>
</evidence>
<evidence type="ECO:0000256" key="5">
    <source>
        <dbReference type="ARBA" id="ARBA00023163"/>
    </source>
</evidence>
<evidence type="ECO:0000259" key="9">
    <source>
        <dbReference type="PROSITE" id="PS51294"/>
    </source>
</evidence>
<evidence type="ECO:0000256" key="6">
    <source>
        <dbReference type="ARBA" id="ARBA00023242"/>
    </source>
</evidence>